<comment type="caution">
    <text evidence="3">The sequence shown here is derived from an EMBL/GenBank/DDBJ whole genome shotgun (WGS) entry which is preliminary data.</text>
</comment>
<dbReference type="EMBL" id="BRXE01000157">
    <property type="protein sequence ID" value="GLB86612.1"/>
    <property type="molecule type" value="Genomic_DNA"/>
</dbReference>
<dbReference type="Proteomes" id="UP001165663">
    <property type="component" value="Unassembled WGS sequence"/>
</dbReference>
<name>A0A9P3UX26_9MYCO</name>
<accession>A0A9P3UX26</accession>
<organism evidence="3 4">
    <name type="scientific">Mycobacterium kiyosense</name>
    <dbReference type="NCBI Taxonomy" id="2871094"/>
    <lineage>
        <taxon>Bacteria</taxon>
        <taxon>Bacillati</taxon>
        <taxon>Actinomycetota</taxon>
        <taxon>Actinomycetes</taxon>
        <taxon>Mycobacteriales</taxon>
        <taxon>Mycobacteriaceae</taxon>
        <taxon>Mycobacterium</taxon>
    </lineage>
</organism>
<protein>
    <submittedName>
        <fullName evidence="3">Uncharacterized protein</fullName>
    </submittedName>
</protein>
<evidence type="ECO:0000313" key="2">
    <source>
        <dbReference type="EMBL" id="GLB86612.1"/>
    </source>
</evidence>
<gene>
    <name evidence="3" type="ORF">Mkiyose1413_55730</name>
    <name evidence="2" type="ORF">SRL2020028_58680</name>
</gene>
<dbReference type="AlphaFoldDB" id="A0A9P3UX26"/>
<sequence>MVEVPPEKRQRRQPPVRSRTGTIAVVTTERGLPTALKIDRSELARPPQDLAAEILALCKYSALRAQVAFRRELLGKGFTPSSIREIGLPTEEDLARAEAELFADDDDDPPATWMRSV</sequence>
<dbReference type="EMBL" id="BRZI01000098">
    <property type="protein sequence ID" value="GLD33690.1"/>
    <property type="molecule type" value="Genomic_DNA"/>
</dbReference>
<keyword evidence="4" id="KW-1185">Reference proteome</keyword>
<evidence type="ECO:0000313" key="3">
    <source>
        <dbReference type="EMBL" id="GLD33690.1"/>
    </source>
</evidence>
<evidence type="ECO:0000313" key="4">
    <source>
        <dbReference type="Proteomes" id="UP001064782"/>
    </source>
</evidence>
<evidence type="ECO:0000256" key="1">
    <source>
        <dbReference type="SAM" id="MobiDB-lite"/>
    </source>
</evidence>
<reference evidence="3" key="1">
    <citation type="submission" date="2022-08" db="EMBL/GenBank/DDBJ databases">
        <title>Mycobacterium kiyosense sp. nov., scotochromogenic slow-glowing species isolated from respiratory specimens.</title>
        <authorList>
            <person name="Fukano H."/>
            <person name="Kazumi Y."/>
            <person name="Sakagami N."/>
            <person name="Ato M."/>
            <person name="Mitarai S."/>
            <person name="Hoshino Y."/>
        </authorList>
    </citation>
    <scope>NUCLEOTIDE SEQUENCE</scope>
    <source>
        <strain evidence="3">1413</strain>
        <strain evidence="2">SRL2020-028</strain>
    </source>
</reference>
<proteinExistence type="predicted"/>
<dbReference type="Proteomes" id="UP001064782">
    <property type="component" value="Unassembled WGS sequence"/>
</dbReference>
<feature type="region of interest" description="Disordered" evidence="1">
    <location>
        <begin position="1"/>
        <end position="20"/>
    </location>
</feature>